<keyword evidence="1" id="KW-0472">Membrane</keyword>
<dbReference type="Proteomes" id="UP001651880">
    <property type="component" value="Unassembled WGS sequence"/>
</dbReference>
<dbReference type="InterPro" id="IPR007403">
    <property type="entry name" value="DUF456"/>
</dbReference>
<feature type="transmembrane region" description="Helical" evidence="1">
    <location>
        <begin position="12"/>
        <end position="40"/>
    </location>
</feature>
<proteinExistence type="predicted"/>
<dbReference type="EMBL" id="JAJEKE010000002">
    <property type="protein sequence ID" value="MCQ1528705.1"/>
    <property type="molecule type" value="Genomic_DNA"/>
</dbReference>
<feature type="transmembrane region" description="Helical" evidence="1">
    <location>
        <begin position="46"/>
        <end position="72"/>
    </location>
</feature>
<keyword evidence="1" id="KW-0812">Transmembrane</keyword>
<sequence>MSGIYLIVSTALIIVGLLGIFIPGLPGTGLVFAGTLVYAWGTGFQAIGWGTLLLFLFLTLLSMAVDYGAGLITAQKFGASKQGIFGSIIGGILGMITFNLPGLILGQLIGVIAGELMFGRKMKESMKSGFGVFIGYLLGSIAKVIITTLMVIIFYFKVFF</sequence>
<keyword evidence="3" id="KW-1185">Reference proteome</keyword>
<gene>
    <name evidence="2" type="ORF">LJD61_03985</name>
</gene>
<feature type="transmembrane region" description="Helical" evidence="1">
    <location>
        <begin position="84"/>
        <end position="113"/>
    </location>
</feature>
<keyword evidence="1" id="KW-1133">Transmembrane helix</keyword>
<evidence type="ECO:0000313" key="3">
    <source>
        <dbReference type="Proteomes" id="UP001651880"/>
    </source>
</evidence>
<dbReference type="PANTHER" id="PTHR39165">
    <property type="entry name" value="IG HYPOTHETICAL 17883"/>
    <property type="match status" value="1"/>
</dbReference>
<feature type="transmembrane region" description="Helical" evidence="1">
    <location>
        <begin position="133"/>
        <end position="156"/>
    </location>
</feature>
<dbReference type="PANTHER" id="PTHR39165:SF1">
    <property type="entry name" value="DUF456 DOMAIN-CONTAINING PROTEIN"/>
    <property type="match status" value="1"/>
</dbReference>
<comment type="caution">
    <text evidence="2">The sequence shown here is derived from an EMBL/GenBank/DDBJ whole genome shotgun (WGS) entry which is preliminary data.</text>
</comment>
<reference evidence="2 3" key="1">
    <citation type="submission" date="2021-10" db="EMBL/GenBank/DDBJ databases">
        <title>Lutispora strain m25 sp. nov., a thermophilic, non-spore-forming bacterium isolated from a lab-scale methanogenic bioreactor digesting anaerobic sludge.</title>
        <authorList>
            <person name="El Houari A."/>
            <person name="Mcdonald J."/>
        </authorList>
    </citation>
    <scope>NUCLEOTIDE SEQUENCE [LARGE SCALE GENOMIC DNA]</scope>
    <source>
        <strain evidence="3">m25</strain>
    </source>
</reference>
<dbReference type="Pfam" id="PF04306">
    <property type="entry name" value="DUF456"/>
    <property type="match status" value="1"/>
</dbReference>
<protein>
    <submittedName>
        <fullName evidence="2">DUF456 domain-containing protein</fullName>
    </submittedName>
</protein>
<accession>A0ABT1NBR4</accession>
<evidence type="ECO:0000313" key="2">
    <source>
        <dbReference type="EMBL" id="MCQ1528705.1"/>
    </source>
</evidence>
<name>A0ABT1NBR4_9FIRM</name>
<evidence type="ECO:0000256" key="1">
    <source>
        <dbReference type="SAM" id="Phobius"/>
    </source>
</evidence>
<dbReference type="RefSeq" id="WP_255226221.1">
    <property type="nucleotide sequence ID" value="NZ_JAJEKE010000002.1"/>
</dbReference>
<organism evidence="2 3">
    <name type="scientific">Lutispora saccharofermentans</name>
    <dbReference type="NCBI Taxonomy" id="3024236"/>
    <lineage>
        <taxon>Bacteria</taxon>
        <taxon>Bacillati</taxon>
        <taxon>Bacillota</taxon>
        <taxon>Clostridia</taxon>
        <taxon>Lutisporales</taxon>
        <taxon>Lutisporaceae</taxon>
        <taxon>Lutispora</taxon>
    </lineage>
</organism>